<dbReference type="InterPro" id="IPR050679">
    <property type="entry name" value="Bact_HTH_transcr_reg"/>
</dbReference>
<feature type="domain" description="HTH gntR-type" evidence="4">
    <location>
        <begin position="3"/>
        <end position="71"/>
    </location>
</feature>
<comment type="caution">
    <text evidence="5">The sequence shown here is derived from an EMBL/GenBank/DDBJ whole genome shotgun (WGS) entry which is preliminary data.</text>
</comment>
<evidence type="ECO:0000259" key="4">
    <source>
        <dbReference type="PROSITE" id="PS50949"/>
    </source>
</evidence>
<dbReference type="SUPFAM" id="SSF46785">
    <property type="entry name" value="Winged helix' DNA-binding domain"/>
    <property type="match status" value="1"/>
</dbReference>
<dbReference type="PANTHER" id="PTHR44846:SF12">
    <property type="entry name" value="HTH-TYPE TRANSCRIPTIONAL REGULATOR TRER"/>
    <property type="match status" value="1"/>
</dbReference>
<dbReference type="Pfam" id="PF00392">
    <property type="entry name" value="GntR"/>
    <property type="match status" value="1"/>
</dbReference>
<dbReference type="Gene3D" id="1.10.10.10">
    <property type="entry name" value="Winged helix-like DNA-binding domain superfamily/Winged helix DNA-binding domain"/>
    <property type="match status" value="1"/>
</dbReference>
<dbReference type="InterPro" id="IPR000524">
    <property type="entry name" value="Tscrpt_reg_HTH_GntR"/>
</dbReference>
<organism evidence="5 6">
    <name type="scientific">Porcincola intestinalis</name>
    <dbReference type="NCBI Taxonomy" id="2606632"/>
    <lineage>
        <taxon>Bacteria</taxon>
        <taxon>Bacillati</taxon>
        <taxon>Bacillota</taxon>
        <taxon>Clostridia</taxon>
        <taxon>Lachnospirales</taxon>
        <taxon>Lachnospiraceae</taxon>
        <taxon>Porcincola</taxon>
    </lineage>
</organism>
<dbReference type="CDD" id="cd07377">
    <property type="entry name" value="WHTH_GntR"/>
    <property type="match status" value="1"/>
</dbReference>
<name>A0A6L5X424_9FIRM</name>
<accession>A0A6L5X424</accession>
<dbReference type="InterPro" id="IPR028978">
    <property type="entry name" value="Chorismate_lyase_/UTRA_dom_sf"/>
</dbReference>
<dbReference type="EMBL" id="VULZ01000008">
    <property type="protein sequence ID" value="MSS15091.1"/>
    <property type="molecule type" value="Genomic_DNA"/>
</dbReference>
<dbReference type="Gene3D" id="3.40.1410.10">
    <property type="entry name" value="Chorismate lyase-like"/>
    <property type="match status" value="1"/>
</dbReference>
<dbReference type="AlphaFoldDB" id="A0A6L5X424"/>
<dbReference type="SUPFAM" id="SSF64288">
    <property type="entry name" value="Chorismate lyase-like"/>
    <property type="match status" value="1"/>
</dbReference>
<keyword evidence="6" id="KW-1185">Reference proteome</keyword>
<keyword evidence="2" id="KW-0238">DNA-binding</keyword>
<keyword evidence="1" id="KW-0805">Transcription regulation</keyword>
<dbReference type="InterPro" id="IPR036388">
    <property type="entry name" value="WH-like_DNA-bd_sf"/>
</dbReference>
<evidence type="ECO:0000313" key="5">
    <source>
        <dbReference type="EMBL" id="MSS15091.1"/>
    </source>
</evidence>
<keyword evidence="3" id="KW-0804">Transcription</keyword>
<dbReference type="SMART" id="SM00866">
    <property type="entry name" value="UTRA"/>
    <property type="match status" value="1"/>
</dbReference>
<dbReference type="SMART" id="SM00345">
    <property type="entry name" value="HTH_GNTR"/>
    <property type="match status" value="1"/>
</dbReference>
<evidence type="ECO:0000256" key="1">
    <source>
        <dbReference type="ARBA" id="ARBA00023015"/>
    </source>
</evidence>
<sequence>MPKSKFEAIYRELKSDIESEKLPYQSLMPSENQLIIRFSCSRNTVRRAIAMLAEEGYVQPMHGRGVRIIYTRSEKPSSFLIGGIETFRESAQRNNLKTTTKLVLFTEITADDHVARRTGFPVGKELYFVQRVRLLDGEPCIFDVSVLDKSLVPGLTKEICVHSIYQYIEKQLGMQIVMSKRQITVERVTQVDEENLVLNGYDCLGVVTGQTFNSEGVMFEYTESRHRPDYFCFQTTAIRHKEKMEDTSFMEGH</sequence>
<dbReference type="PROSITE" id="PS50949">
    <property type="entry name" value="HTH_GNTR"/>
    <property type="match status" value="1"/>
</dbReference>
<dbReference type="Pfam" id="PF07702">
    <property type="entry name" value="UTRA"/>
    <property type="match status" value="1"/>
</dbReference>
<dbReference type="GO" id="GO:0003677">
    <property type="term" value="F:DNA binding"/>
    <property type="evidence" value="ECO:0007669"/>
    <property type="project" value="UniProtKB-KW"/>
</dbReference>
<dbReference type="PRINTS" id="PR00035">
    <property type="entry name" value="HTHGNTR"/>
</dbReference>
<evidence type="ECO:0000256" key="3">
    <source>
        <dbReference type="ARBA" id="ARBA00023163"/>
    </source>
</evidence>
<dbReference type="InterPro" id="IPR036390">
    <property type="entry name" value="WH_DNA-bd_sf"/>
</dbReference>
<evidence type="ECO:0000256" key="2">
    <source>
        <dbReference type="ARBA" id="ARBA00023125"/>
    </source>
</evidence>
<dbReference type="Proteomes" id="UP000481852">
    <property type="component" value="Unassembled WGS sequence"/>
</dbReference>
<dbReference type="InterPro" id="IPR011663">
    <property type="entry name" value="UTRA"/>
</dbReference>
<dbReference type="RefSeq" id="WP_154525580.1">
    <property type="nucleotide sequence ID" value="NZ_JAQYJL010000019.1"/>
</dbReference>
<dbReference type="GO" id="GO:0045892">
    <property type="term" value="P:negative regulation of DNA-templated transcription"/>
    <property type="evidence" value="ECO:0007669"/>
    <property type="project" value="TreeGrafter"/>
</dbReference>
<protein>
    <submittedName>
        <fullName evidence="5">UTRA domain-containing protein</fullName>
    </submittedName>
</protein>
<gene>
    <name evidence="5" type="ORF">FYJ35_08595</name>
</gene>
<dbReference type="GO" id="GO:0003700">
    <property type="term" value="F:DNA-binding transcription factor activity"/>
    <property type="evidence" value="ECO:0007669"/>
    <property type="project" value="InterPro"/>
</dbReference>
<reference evidence="5 6" key="1">
    <citation type="submission" date="2019-08" db="EMBL/GenBank/DDBJ databases">
        <title>In-depth cultivation of the pig gut microbiome towards novel bacterial diversity and tailored functional studies.</title>
        <authorList>
            <person name="Wylensek D."/>
            <person name="Hitch T.C.A."/>
            <person name="Clavel T."/>
        </authorList>
    </citation>
    <scope>NUCLEOTIDE SEQUENCE [LARGE SCALE GENOMIC DNA]</scope>
    <source>
        <strain evidence="5 6">Oil+RF-744-WCA-WT-11</strain>
    </source>
</reference>
<proteinExistence type="predicted"/>
<dbReference type="PANTHER" id="PTHR44846">
    <property type="entry name" value="MANNOSYL-D-GLYCERATE TRANSPORT/METABOLISM SYSTEM REPRESSOR MNGR-RELATED"/>
    <property type="match status" value="1"/>
</dbReference>
<evidence type="ECO:0000313" key="6">
    <source>
        <dbReference type="Proteomes" id="UP000481852"/>
    </source>
</evidence>